<keyword evidence="1" id="KW-0472">Membrane</keyword>
<feature type="transmembrane region" description="Helical" evidence="1">
    <location>
        <begin position="71"/>
        <end position="95"/>
    </location>
</feature>
<evidence type="ECO:0000313" key="2">
    <source>
        <dbReference type="EMBL" id="PHH67454.1"/>
    </source>
</evidence>
<dbReference type="OrthoDB" id="5819582at2759"/>
<accession>A0A2C5YKB1</accession>
<evidence type="ECO:0000256" key="1">
    <source>
        <dbReference type="SAM" id="Phobius"/>
    </source>
</evidence>
<keyword evidence="3" id="KW-1185">Reference proteome</keyword>
<reference evidence="2 3" key="1">
    <citation type="submission" date="2017-06" db="EMBL/GenBank/DDBJ databases">
        <title>Ant-infecting Ophiocordyceps genomes reveal a high diversity of potential behavioral manipulation genes and a possible major role for enterotoxins.</title>
        <authorList>
            <person name="De Bekker C."/>
            <person name="Evans H.C."/>
            <person name="Brachmann A."/>
            <person name="Hughes D.P."/>
        </authorList>
    </citation>
    <scope>NUCLEOTIDE SEQUENCE [LARGE SCALE GENOMIC DNA]</scope>
    <source>
        <strain evidence="2 3">Map64</strain>
    </source>
</reference>
<evidence type="ECO:0008006" key="4">
    <source>
        <dbReference type="Google" id="ProtNLM"/>
    </source>
</evidence>
<dbReference type="EMBL" id="NJET01000001">
    <property type="protein sequence ID" value="PHH67454.1"/>
    <property type="molecule type" value="Genomic_DNA"/>
</dbReference>
<keyword evidence="1" id="KW-1133">Transmembrane helix</keyword>
<dbReference type="STRING" id="1399860.A0A2C5YKB1"/>
<protein>
    <recommendedName>
        <fullName evidence="4">Acyltransferase 3 domain-containing protein</fullName>
    </recommendedName>
</protein>
<name>A0A2C5YKB1_9HYPO</name>
<organism evidence="2 3">
    <name type="scientific">Ophiocordyceps australis</name>
    <dbReference type="NCBI Taxonomy" id="1399860"/>
    <lineage>
        <taxon>Eukaryota</taxon>
        <taxon>Fungi</taxon>
        <taxon>Dikarya</taxon>
        <taxon>Ascomycota</taxon>
        <taxon>Pezizomycotina</taxon>
        <taxon>Sordariomycetes</taxon>
        <taxon>Hypocreomycetidae</taxon>
        <taxon>Hypocreales</taxon>
        <taxon>Ophiocordycipitaceae</taxon>
        <taxon>Ophiocordyceps</taxon>
    </lineage>
</organism>
<sequence length="112" mass="13040">MSWPCNNFDKTPGILILWRHIMEPFWNTGDDLWIIFSWYALSSAQTDLAFQQIKFLQNILVTSLVQYLGDISYMLYLIHGPVVRILTILITPYLWSWFGGKVQAGLWGLMVV</sequence>
<proteinExistence type="predicted"/>
<evidence type="ECO:0000313" key="3">
    <source>
        <dbReference type="Proteomes" id="UP000226192"/>
    </source>
</evidence>
<comment type="caution">
    <text evidence="2">The sequence shown here is derived from an EMBL/GenBank/DDBJ whole genome shotgun (WGS) entry which is preliminary data.</text>
</comment>
<gene>
    <name evidence="2" type="ORF">CDD81_67</name>
</gene>
<dbReference type="Proteomes" id="UP000226192">
    <property type="component" value="Unassembled WGS sequence"/>
</dbReference>
<keyword evidence="1" id="KW-0812">Transmembrane</keyword>
<dbReference type="AlphaFoldDB" id="A0A2C5YKB1"/>